<dbReference type="GO" id="GO:0016747">
    <property type="term" value="F:acyltransferase activity, transferring groups other than amino-acyl groups"/>
    <property type="evidence" value="ECO:0007669"/>
    <property type="project" value="InterPro"/>
</dbReference>
<dbReference type="Gene3D" id="3.40.630.30">
    <property type="match status" value="1"/>
</dbReference>
<reference evidence="1 2" key="1">
    <citation type="submission" date="2019-11" db="EMBL/GenBank/DDBJ databases">
        <title>FDA dAtabase for Regulatory Grade micrObial Sequences (FDA-ARGOS): Supporting development and validation of Infectious Disease Dx tests.</title>
        <authorList>
            <person name="Turner S."/>
            <person name="Byrd R."/>
            <person name="Tallon L."/>
            <person name="Sadzewicz L."/>
            <person name="Vavikolanu K."/>
            <person name="Mehta A."/>
            <person name="Aluvathingal J."/>
            <person name="Nadendla S."/>
            <person name="Myers T."/>
            <person name="Yan Y."/>
            <person name="Sichtig H."/>
        </authorList>
    </citation>
    <scope>NUCLEOTIDE SEQUENCE [LARGE SCALE GENOMIC DNA]</scope>
    <source>
        <strain evidence="1 2">FDAARGOS_741</strain>
    </source>
</reference>
<accession>A0A2X4N5R4</accession>
<keyword evidence="2" id="KW-1185">Reference proteome</keyword>
<dbReference type="Pfam" id="PF13302">
    <property type="entry name" value="Acetyltransf_3"/>
    <property type="match status" value="1"/>
</dbReference>
<dbReference type="PANTHER" id="PTHR43415">
    <property type="entry name" value="SPERMIDINE N(1)-ACETYLTRANSFERASE"/>
    <property type="match status" value="1"/>
</dbReference>
<protein>
    <submittedName>
        <fullName evidence="1">GNAT family N-acetyltransferase</fullName>
    </submittedName>
</protein>
<dbReference type="EMBL" id="CP046314">
    <property type="protein sequence ID" value="QGS09893.1"/>
    <property type="molecule type" value="Genomic_DNA"/>
</dbReference>
<dbReference type="RefSeq" id="WP_004632769.1">
    <property type="nucleotide sequence ID" value="NZ_CP046314.1"/>
</dbReference>
<dbReference type="InterPro" id="IPR000182">
    <property type="entry name" value="GNAT_dom"/>
</dbReference>
<evidence type="ECO:0000313" key="2">
    <source>
        <dbReference type="Proteomes" id="UP000425411"/>
    </source>
</evidence>
<dbReference type="InterPro" id="IPR016181">
    <property type="entry name" value="Acyl_CoA_acyltransferase"/>
</dbReference>
<name>A0A2X4N5R4_9BACL</name>
<dbReference type="SUPFAM" id="SSF55729">
    <property type="entry name" value="Acyl-CoA N-acyltransferases (Nat)"/>
    <property type="match status" value="1"/>
</dbReference>
<dbReference type="PROSITE" id="PS51186">
    <property type="entry name" value="GNAT"/>
    <property type="match status" value="1"/>
</dbReference>
<organism evidence="1 2">
    <name type="scientific">Gemella morbillorum</name>
    <dbReference type="NCBI Taxonomy" id="29391"/>
    <lineage>
        <taxon>Bacteria</taxon>
        <taxon>Bacillati</taxon>
        <taxon>Bacillota</taxon>
        <taxon>Bacilli</taxon>
        <taxon>Bacillales</taxon>
        <taxon>Gemellaceae</taxon>
        <taxon>Gemella</taxon>
    </lineage>
</organism>
<evidence type="ECO:0000313" key="1">
    <source>
        <dbReference type="EMBL" id="QGS09893.1"/>
    </source>
</evidence>
<dbReference type="Proteomes" id="UP000425411">
    <property type="component" value="Chromosome"/>
</dbReference>
<dbReference type="GeneID" id="93208040"/>
<dbReference type="OrthoDB" id="9795206at2"/>
<dbReference type="AlphaFoldDB" id="A0A2X4N5R4"/>
<proteinExistence type="predicted"/>
<sequence length="185" mass="22333">MIELKYIKKENLEELYNVIYTSENPEWSKYNAPYFNEYKFIDFDVFLLTNHHEFYLSDRCCGIFVNNKLIGIVTRHWECFATRWLEIGIIIYDESYWSRGIGQKALKKWIKDCFIKYPEIERVGLTTWSGNHGMMRLAEKLGLILEGRLRKVRYYNGTYYDSVKYGILREEFFNIQVENEHSNKL</sequence>
<gene>
    <name evidence="1" type="ORF">FOC49_08365</name>
</gene>
<dbReference type="PANTHER" id="PTHR43415:SF4">
    <property type="entry name" value="N-ACETYLTRANSFERASE DOMAIN-CONTAINING PROTEIN"/>
    <property type="match status" value="1"/>
</dbReference>